<keyword evidence="1" id="KW-0472">Membrane</keyword>
<organism evidence="2 3">
    <name type="scientific">Simkania negevensis (strain ATCC VR-1471 / DSM 27360 / Z)</name>
    <dbReference type="NCBI Taxonomy" id="331113"/>
    <lineage>
        <taxon>Bacteria</taxon>
        <taxon>Pseudomonadati</taxon>
        <taxon>Chlamydiota</taxon>
        <taxon>Chlamydiia</taxon>
        <taxon>Parachlamydiales</taxon>
        <taxon>Simkaniaceae</taxon>
        <taxon>Simkania</taxon>
    </lineage>
</organism>
<sequence>MDKKFKEGMSVQELENFGKKYRFEIFFILYFLLATLLTFLFFGATWSIFLAGIGGILGVWLPGKVEKAAKAAFQFVYKQEKITRLILAIVGAVIAFFLPPLVFFFMGLMGGAGMNRASAAVPKKHDDGEGGGPQ</sequence>
<feature type="transmembrane region" description="Helical" evidence="1">
    <location>
        <begin position="21"/>
        <end position="42"/>
    </location>
</feature>
<evidence type="ECO:0000313" key="2">
    <source>
        <dbReference type="EMBL" id="CCB87975.1"/>
    </source>
</evidence>
<keyword evidence="3" id="KW-1185">Reference proteome</keyword>
<gene>
    <name evidence="2" type="ordered locus">SNE_A00970</name>
</gene>
<dbReference type="RefSeq" id="WP_013942442.1">
    <property type="nucleotide sequence ID" value="NC_015713.1"/>
</dbReference>
<dbReference type="EMBL" id="FR872582">
    <property type="protein sequence ID" value="CCB87975.1"/>
    <property type="molecule type" value="Genomic_DNA"/>
</dbReference>
<keyword evidence="1" id="KW-1133">Transmembrane helix</keyword>
<name>F8L593_SIMNZ</name>
<keyword evidence="1" id="KW-0812">Transmembrane</keyword>
<evidence type="ECO:0000256" key="1">
    <source>
        <dbReference type="SAM" id="Phobius"/>
    </source>
</evidence>
<dbReference type="AlphaFoldDB" id="F8L593"/>
<feature type="transmembrane region" description="Helical" evidence="1">
    <location>
        <begin position="85"/>
        <end position="106"/>
    </location>
</feature>
<reference key="1">
    <citation type="journal article" date="2011" name="Mol. Biol. Evol.">
        <title>Unity in variety -- the pan-genome of the Chlamydiae.</title>
        <authorList>
            <person name="Collingro A."/>
            <person name="Tischler P."/>
            <person name="Weinmaier T."/>
            <person name="Penz T."/>
            <person name="Heinz E."/>
            <person name="Brunham R.C."/>
            <person name="Read T.D."/>
            <person name="Bavoil P.M."/>
            <person name="Sachse K."/>
            <person name="Kahane S."/>
            <person name="Friedman M.G."/>
            <person name="Rattei T."/>
            <person name="Myers G.S.A."/>
            <person name="Horn M."/>
        </authorList>
    </citation>
    <scope>NUCLEOTIDE SEQUENCE</scope>
    <source>
        <strain>Z</strain>
    </source>
</reference>
<proteinExistence type="predicted"/>
<protein>
    <submittedName>
        <fullName evidence="2">Uncharacterized protein</fullName>
    </submittedName>
</protein>
<dbReference type="KEGG" id="sng:SNE_A00970"/>
<accession>F8L593</accession>
<reference evidence="2 3" key="2">
    <citation type="journal article" date="2011" name="Mol. Biol. Evol.">
        <title>Unity in variety--the pan-genome of the Chlamydiae.</title>
        <authorList>
            <person name="Collingro A."/>
            <person name="Tischler P."/>
            <person name="Weinmaier T."/>
            <person name="Penz T."/>
            <person name="Heinz E."/>
            <person name="Brunham R.C."/>
            <person name="Read T.D."/>
            <person name="Bavoil P.M."/>
            <person name="Sachse K."/>
            <person name="Kahane S."/>
            <person name="Friedman M.G."/>
            <person name="Rattei T."/>
            <person name="Myers G.S."/>
            <person name="Horn M."/>
        </authorList>
    </citation>
    <scope>NUCLEOTIDE SEQUENCE [LARGE SCALE GENOMIC DNA]</scope>
    <source>
        <strain evidence="3">ATCC VR-1471 / Z</strain>
    </source>
</reference>
<dbReference type="HOGENOM" id="CLU_1894783_0_0_0"/>
<feature type="transmembrane region" description="Helical" evidence="1">
    <location>
        <begin position="48"/>
        <end position="65"/>
    </location>
</feature>
<evidence type="ECO:0000313" key="3">
    <source>
        <dbReference type="Proteomes" id="UP000000496"/>
    </source>
</evidence>
<dbReference type="Proteomes" id="UP000000496">
    <property type="component" value="Chromosome gsn.131"/>
</dbReference>